<dbReference type="PANTHER" id="PTHR44170:SF6">
    <property type="entry name" value="CONTACTIN"/>
    <property type="match status" value="1"/>
</dbReference>
<dbReference type="Pfam" id="PF00041">
    <property type="entry name" value="fn3"/>
    <property type="match status" value="5"/>
</dbReference>
<dbReference type="FunFam" id="2.60.40.10:FF:000032">
    <property type="entry name" value="palladin isoform X1"/>
    <property type="match status" value="1"/>
</dbReference>
<feature type="domain" description="Fibronectin type-III" evidence="20">
    <location>
        <begin position="1446"/>
        <end position="1537"/>
    </location>
</feature>
<evidence type="ECO:0000256" key="9">
    <source>
        <dbReference type="ARBA" id="ARBA00022989"/>
    </source>
</evidence>
<dbReference type="GO" id="GO:0007399">
    <property type="term" value="P:nervous system development"/>
    <property type="evidence" value="ECO:0007669"/>
    <property type="project" value="UniProtKB-KW"/>
</dbReference>
<reference evidence="21" key="1">
    <citation type="journal article" date="2016" name="Nat. Commun.">
        <title>A large family of Dscam genes with tandemly arrayed 5' cassettes in Chelicerata.</title>
        <authorList>
            <person name="Yue Y."/>
            <person name="Meng Y."/>
            <person name="Ma H."/>
            <person name="Hou S."/>
            <person name="Cao G."/>
            <person name="Hong W."/>
            <person name="Shi Y."/>
            <person name="Guo P."/>
            <person name="Liu B."/>
            <person name="Shi F."/>
            <person name="Yang Y."/>
            <person name="Jin Y."/>
        </authorList>
    </citation>
    <scope>NUCLEOTIDE SEQUENCE</scope>
</reference>
<keyword evidence="12" id="KW-1015">Disulfide bond</keyword>
<dbReference type="Gene3D" id="1.10.510.10">
    <property type="entry name" value="Transferase(Phosphotransferase) domain 1"/>
    <property type="match status" value="1"/>
</dbReference>
<evidence type="ECO:0000256" key="7">
    <source>
        <dbReference type="ARBA" id="ARBA00022889"/>
    </source>
</evidence>
<dbReference type="GO" id="GO:0004672">
    <property type="term" value="F:protein kinase activity"/>
    <property type="evidence" value="ECO:0007669"/>
    <property type="project" value="InterPro"/>
</dbReference>
<feature type="transmembrane region" description="Helical" evidence="17">
    <location>
        <begin position="1655"/>
        <end position="1678"/>
    </location>
</feature>
<dbReference type="PROSITE" id="PS50835">
    <property type="entry name" value="IG_LIKE"/>
    <property type="match status" value="10"/>
</dbReference>
<dbReference type="FunFam" id="2.60.40.10:FF:000120">
    <property type="entry name" value="Down syndrome cell adhesion molecule like 1"/>
    <property type="match status" value="1"/>
</dbReference>
<evidence type="ECO:0000256" key="16">
    <source>
        <dbReference type="SAM" id="MobiDB-lite"/>
    </source>
</evidence>
<dbReference type="CDD" id="cd20956">
    <property type="entry name" value="IgI_4_Dscam"/>
    <property type="match status" value="1"/>
</dbReference>
<comment type="subcellular location">
    <subcellularLocation>
        <location evidence="1">Cell membrane</location>
        <topology evidence="1">Single-pass type I membrane protein</topology>
    </subcellularLocation>
    <subcellularLocation>
        <location evidence="15">Synapse</location>
    </subcellularLocation>
</comment>
<keyword evidence="3" id="KW-1003">Cell membrane</keyword>
<evidence type="ECO:0000256" key="5">
    <source>
        <dbReference type="ARBA" id="ARBA00022729"/>
    </source>
</evidence>
<dbReference type="InterPro" id="IPR007110">
    <property type="entry name" value="Ig-like_dom"/>
</dbReference>
<accession>A0A172PWW1</accession>
<keyword evidence="11 17" id="KW-0472">Membrane</keyword>
<dbReference type="PANTHER" id="PTHR44170">
    <property type="entry name" value="PROTEIN SIDEKICK"/>
    <property type="match status" value="1"/>
</dbReference>
<keyword evidence="5" id="KW-0732">Signal</keyword>
<evidence type="ECO:0000256" key="4">
    <source>
        <dbReference type="ARBA" id="ARBA00022692"/>
    </source>
</evidence>
<protein>
    <submittedName>
        <fullName evidence="21">Dscam11</fullName>
    </submittedName>
</protein>
<name>A0A172PWW1_OLIMR</name>
<dbReference type="SMR" id="A0A172PWW1"/>
<dbReference type="SUPFAM" id="SSF56112">
    <property type="entry name" value="Protein kinase-like (PK-like)"/>
    <property type="match status" value="1"/>
</dbReference>
<feature type="domain" description="Ig-like" evidence="19">
    <location>
        <begin position="467"/>
        <end position="560"/>
    </location>
</feature>
<evidence type="ECO:0000256" key="6">
    <source>
        <dbReference type="ARBA" id="ARBA00022737"/>
    </source>
</evidence>
<feature type="domain" description="Ig-like" evidence="19">
    <location>
        <begin position="75"/>
        <end position="170"/>
    </location>
</feature>
<evidence type="ECO:0000256" key="15">
    <source>
        <dbReference type="ARBA" id="ARBA00034103"/>
    </source>
</evidence>
<feature type="compositionally biased region" description="Polar residues" evidence="16">
    <location>
        <begin position="1850"/>
        <end position="1859"/>
    </location>
</feature>
<dbReference type="Gene3D" id="2.60.40.10">
    <property type="entry name" value="Immunoglobulins"/>
    <property type="match status" value="16"/>
</dbReference>
<keyword evidence="14" id="KW-0393">Immunoglobulin domain</keyword>
<dbReference type="SUPFAM" id="SSF49265">
    <property type="entry name" value="Fibronectin type III"/>
    <property type="match status" value="3"/>
</dbReference>
<feature type="domain" description="Protein kinase" evidence="18">
    <location>
        <begin position="1"/>
        <end position="186"/>
    </location>
</feature>
<dbReference type="FunFam" id="2.60.40.10:FF:000104">
    <property type="entry name" value="Down syndrome cell adhesion molecule b"/>
    <property type="match status" value="1"/>
</dbReference>
<dbReference type="SUPFAM" id="SSF48726">
    <property type="entry name" value="Immunoglobulin"/>
    <property type="match status" value="10"/>
</dbReference>
<feature type="domain" description="Fibronectin type-III" evidence="20">
    <location>
        <begin position="1153"/>
        <end position="1249"/>
    </location>
</feature>
<dbReference type="GO" id="GO:0045202">
    <property type="term" value="C:synapse"/>
    <property type="evidence" value="ECO:0007669"/>
    <property type="project" value="UniProtKB-SubCell"/>
</dbReference>
<evidence type="ECO:0000259" key="19">
    <source>
        <dbReference type="PROSITE" id="PS50835"/>
    </source>
</evidence>
<dbReference type="EMBL" id="KU378204">
    <property type="protein sequence ID" value="AND73814.1"/>
    <property type="molecule type" value="mRNA"/>
</dbReference>
<dbReference type="GO" id="GO:0098609">
    <property type="term" value="P:cell-cell adhesion"/>
    <property type="evidence" value="ECO:0007669"/>
    <property type="project" value="TreeGrafter"/>
</dbReference>
<evidence type="ECO:0000256" key="3">
    <source>
        <dbReference type="ARBA" id="ARBA00022475"/>
    </source>
</evidence>
<feature type="domain" description="Ig-like" evidence="19">
    <location>
        <begin position="565"/>
        <end position="649"/>
    </location>
</feature>
<feature type="domain" description="Ig-like" evidence="19">
    <location>
        <begin position="283"/>
        <end position="373"/>
    </location>
</feature>
<proteinExistence type="evidence at transcript level"/>
<dbReference type="FunFam" id="2.60.40.10:FF:000324">
    <property type="entry name" value="Down syndrome cell adhesion molecule, isoform D"/>
    <property type="match status" value="1"/>
</dbReference>
<evidence type="ECO:0000313" key="21">
    <source>
        <dbReference type="EMBL" id="AND73814.1"/>
    </source>
</evidence>
<feature type="region of interest" description="Disordered" evidence="16">
    <location>
        <begin position="1846"/>
        <end position="1879"/>
    </location>
</feature>
<keyword evidence="13" id="KW-0325">Glycoprotein</keyword>
<sequence>MMSGSIVGTPIHMAPELFSGRYDNSVDVYAFGILFWYICAGHVKLPYVFEQCQSKDQLWNAVRRDSIRRDTREGPKITSQPPLVVEFTNSTGYLVTCSARGNPTPIIRWIKTDGTDVTRIQGLRHVLSNGTLYFPPFSARSYRQDVHSTIVHCSATNSLGTVISTAIRLTAVVKQYYEVKVYDEFVIRGNTAVIRCHIPSFVKDYVTVIGWVKTSTNHVTSDITHGGRFSVYPSGQLHIRNVGSTDDFTSYRCKTRHRLTGEIRLSDSQGRLVVTDPQNTFPPRITDSRSTVEALLHQTVEIPCAAQGLPIPKYRWHKVEGTVLTPILTGQRFEQVGGSLIIKDLRPDDDSKYVCVMRNNVGEERTQTRLVVSGNLVATIEPSVQTVDVGKSTIFNCTIKGFPVHNVSWYFNGRPVPSNNHRLHTTWNVLRISSVNNEDEGMYQCFASNSHFSTQATSELKMGDITPKFIETFTEQTYQPGPSVSLKCIASGSPKPEISWTLDGNVIKRTGRVIVGDYVTSDGFVLSHVNISNVRVEDGGYYRCKATNGAGTILHEAKLNVFGLPFVRPFDNVTAVAMETLVVICRVAGHPIDSIHWEKDGRRLPFNHRQKVFANGTMEIIQLDATTDTGIYTCIARNQQGQSAQGTLAINVRVPPLIERFYFAENLHEGMRTRVYCNIASGDLPISVTWLKDGKSIPENLDVIVKDVDTYSVALAIEKLNPKHNGNYTCVASNAAATVNYTAQLIVNVLPHWIIEPVNTFVVQGNTVMLNCKADGFPTPQIVWKRASEKTASNFKQILSGPHFQVFENGTLRITDSLGEDAGYYLCQATNGIGAGLSTVIYLTVHVPAHFEDRPSNKTVGLSQETTLRCRAVGDKPMTIIWNKNGQPINMKTKLRYKLHEEITPNGMISDMKIQAIQREDSALYSCLVTNAFGHDEITIRLIVQERPEPPQQVEANHKGSRHVTLSWKVPFDGRSPILRYIVYFKNNSSPWPEGLSNFSVGGEQTSVIVHNLNPASTYNFRLYAENKIGQSEPSKTITVTTEEEIPGGPPTNVVVKALSSQSLEVTWQPPESRLQHGAIQGYYIGYKVHNSSEPYLYKTLGVTKNFQTKCKLDNLKKFTKYDILVQAYNMLGAGPRSDKIIAMTMEDVPSAPPQDVQCTPISSQSLYLRWLVPPLKSIHGILRGYKIIYKPIKFNKKETQQKEVITTNVKFNLENLEKFTNYSIKTMALTRAGSGVPSNDLFCATKEDIPDRPQHIKVIVMAIDAILVSWMPPLHPNGILTEYNVFCRGYTLGRHNTTKVTLPPSQLFYEARELKRGQRYEFWVTASTSVGEGDPSLIVTQSTSQRAPARISSFSSKIIVNQRRDIELPCRAVGLPTPSRQWKLRGNSLTETERIHFLPTGTIRIINVKETDAGNYSCHVNNIYGSDEIYHNLLVEVSQESDRGPPIAPTPVIGSVTLSTITISWSNSLHTLITGYEIYYKGKANDWKHIQLPASNTTYTIRDLICGSNYQIYIISVNEEGRSDPSNIVSARTKGGGPLPPKKETFITTNITSIILHLEAWNNKGCPITSLTVEYHIHSKTDWITAAKELQPNHSPLILSDLKSETWYVVRVTAHNHAGSTVAEYDVLTHSEFRGTIVPELIVHTDEPSPFNDMAVLVPVISSFIVLAAVLVTLIVLCHRKKFTEAKYEDHSIKNDLTSDTSVHEKKQNHESSNRPLPIVFSSPVRKVVPFEDPFRKNISSCDDISPYATFHTPLSDRRLWQDRNGIISGCDRREVKETELFSITAQKQNCDARREENQGIAILEMEIPPINRGLQISKKSKGHLISKRPLKTCKNKELGEGGEERTYAFNSSPSTGISHYERTIGQDTARYKDQLNK</sequence>
<evidence type="ECO:0000256" key="12">
    <source>
        <dbReference type="ARBA" id="ARBA00023157"/>
    </source>
</evidence>
<dbReference type="PROSITE" id="PS50853">
    <property type="entry name" value="FN3"/>
    <property type="match status" value="6"/>
</dbReference>
<keyword evidence="6" id="KW-0677">Repeat</keyword>
<keyword evidence="9 17" id="KW-1133">Transmembrane helix</keyword>
<dbReference type="GO" id="GO:0009653">
    <property type="term" value="P:anatomical structure morphogenesis"/>
    <property type="evidence" value="ECO:0007669"/>
    <property type="project" value="UniProtKB-ARBA"/>
</dbReference>
<dbReference type="SMART" id="SM00408">
    <property type="entry name" value="IGc2"/>
    <property type="match status" value="9"/>
</dbReference>
<keyword evidence="10" id="KW-0770">Synapse</keyword>
<dbReference type="InterPro" id="IPR013098">
    <property type="entry name" value="Ig_I-set"/>
</dbReference>
<dbReference type="FunFam" id="2.60.40.10:FF:000017">
    <property type="entry name" value="Down syndrome cell adhesion molecule b"/>
    <property type="match status" value="1"/>
</dbReference>
<feature type="domain" description="Ig-like" evidence="19">
    <location>
        <begin position="655"/>
        <end position="746"/>
    </location>
</feature>
<evidence type="ECO:0000256" key="14">
    <source>
        <dbReference type="ARBA" id="ARBA00023319"/>
    </source>
</evidence>
<evidence type="ECO:0000256" key="2">
    <source>
        <dbReference type="ARBA" id="ARBA00006692"/>
    </source>
</evidence>
<dbReference type="Pfam" id="PF13927">
    <property type="entry name" value="Ig_3"/>
    <property type="match status" value="4"/>
</dbReference>
<organism evidence="21">
    <name type="scientific">Olivierus martensii</name>
    <name type="common">Manchurian scorpion</name>
    <name type="synonym">Mesobuthus martensii</name>
    <dbReference type="NCBI Taxonomy" id="34649"/>
    <lineage>
        <taxon>Eukaryota</taxon>
        <taxon>Metazoa</taxon>
        <taxon>Ecdysozoa</taxon>
        <taxon>Arthropoda</taxon>
        <taxon>Chelicerata</taxon>
        <taxon>Arachnida</taxon>
        <taxon>Scorpiones</taxon>
        <taxon>Buthida</taxon>
        <taxon>Buthoidea</taxon>
        <taxon>Buthidae</taxon>
        <taxon>Olivierus</taxon>
    </lineage>
</organism>
<dbReference type="PROSITE" id="PS50011">
    <property type="entry name" value="PROTEIN_KINASE_DOM"/>
    <property type="match status" value="1"/>
</dbReference>
<dbReference type="InterPro" id="IPR003599">
    <property type="entry name" value="Ig_sub"/>
</dbReference>
<dbReference type="GO" id="GO:0005524">
    <property type="term" value="F:ATP binding"/>
    <property type="evidence" value="ECO:0007669"/>
    <property type="project" value="InterPro"/>
</dbReference>
<feature type="domain" description="Fibronectin type-III" evidence="20">
    <location>
        <begin position="947"/>
        <end position="1045"/>
    </location>
</feature>
<evidence type="ECO:0000256" key="1">
    <source>
        <dbReference type="ARBA" id="ARBA00004251"/>
    </source>
</evidence>
<dbReference type="CDD" id="cd20958">
    <property type="entry name" value="IgI_5_Dscam"/>
    <property type="match status" value="1"/>
</dbReference>
<keyword evidence="7" id="KW-0130">Cell adhesion</keyword>
<dbReference type="FunFam" id="2.60.40.10:FF:000333">
    <property type="entry name" value="Down syndrome cell adhesion molecule"/>
    <property type="match status" value="1"/>
</dbReference>
<dbReference type="InterPro" id="IPR056754">
    <property type="entry name" value="DSCAM/DSCAML_C"/>
</dbReference>
<keyword evidence="4 17" id="KW-0812">Transmembrane</keyword>
<dbReference type="InterPro" id="IPR011009">
    <property type="entry name" value="Kinase-like_dom_sf"/>
</dbReference>
<dbReference type="InterPro" id="IPR013783">
    <property type="entry name" value="Ig-like_fold"/>
</dbReference>
<feature type="domain" description="Fibronectin type-III" evidence="20">
    <location>
        <begin position="1253"/>
        <end position="1347"/>
    </location>
</feature>
<comment type="similarity">
    <text evidence="2">Belongs to the protein kinase superfamily. CAMK Ser/Thr protein kinase family.</text>
</comment>
<evidence type="ECO:0000259" key="20">
    <source>
        <dbReference type="PROSITE" id="PS50853"/>
    </source>
</evidence>
<dbReference type="CDD" id="cd00063">
    <property type="entry name" value="FN3"/>
    <property type="match status" value="6"/>
</dbReference>
<dbReference type="InterPro" id="IPR036116">
    <property type="entry name" value="FN3_sf"/>
</dbReference>
<dbReference type="Pfam" id="PF25059">
    <property type="entry name" value="FN3_DSCAM-DSCAML_C"/>
    <property type="match status" value="1"/>
</dbReference>
<dbReference type="SMART" id="SM00060">
    <property type="entry name" value="FN3"/>
    <property type="match status" value="6"/>
</dbReference>
<evidence type="ECO:0000256" key="17">
    <source>
        <dbReference type="SAM" id="Phobius"/>
    </source>
</evidence>
<dbReference type="GO" id="GO:0005886">
    <property type="term" value="C:plasma membrane"/>
    <property type="evidence" value="ECO:0007669"/>
    <property type="project" value="UniProtKB-SubCell"/>
</dbReference>
<dbReference type="GO" id="GO:0030154">
    <property type="term" value="P:cell differentiation"/>
    <property type="evidence" value="ECO:0007669"/>
    <property type="project" value="UniProtKB-ARBA"/>
</dbReference>
<dbReference type="SMART" id="SM00409">
    <property type="entry name" value="IG"/>
    <property type="match status" value="9"/>
</dbReference>
<dbReference type="FunFam" id="2.60.40.10:FF:000093">
    <property type="entry name" value="Down syndrome cell adhesion molecule, isoform B"/>
    <property type="match status" value="1"/>
</dbReference>
<keyword evidence="8" id="KW-0524">Neurogenesis</keyword>
<evidence type="ECO:0000256" key="11">
    <source>
        <dbReference type="ARBA" id="ARBA00023136"/>
    </source>
</evidence>
<feature type="domain" description="Fibronectin type-III" evidence="20">
    <location>
        <begin position="1050"/>
        <end position="1148"/>
    </location>
</feature>
<dbReference type="FunFam" id="2.60.40.10:FF:000310">
    <property type="entry name" value="Down syndrome cell adhesion molecule, isoform D"/>
    <property type="match status" value="1"/>
</dbReference>
<feature type="domain" description="Ig-like" evidence="19">
    <location>
        <begin position="848"/>
        <end position="939"/>
    </location>
</feature>
<evidence type="ECO:0000259" key="18">
    <source>
        <dbReference type="PROSITE" id="PS50011"/>
    </source>
</evidence>
<dbReference type="FunFam" id="2.60.40.10:FF:000719">
    <property type="entry name" value="nephrin isoform X1"/>
    <property type="match status" value="1"/>
</dbReference>
<evidence type="ECO:0000256" key="13">
    <source>
        <dbReference type="ARBA" id="ARBA00023180"/>
    </source>
</evidence>
<dbReference type="Pfam" id="PF07679">
    <property type="entry name" value="I-set"/>
    <property type="match status" value="4"/>
</dbReference>
<evidence type="ECO:0000256" key="8">
    <source>
        <dbReference type="ARBA" id="ARBA00022902"/>
    </source>
</evidence>
<evidence type="ECO:0000256" key="10">
    <source>
        <dbReference type="ARBA" id="ARBA00023018"/>
    </source>
</evidence>
<dbReference type="InterPro" id="IPR003598">
    <property type="entry name" value="Ig_sub2"/>
</dbReference>
<dbReference type="InterPro" id="IPR003961">
    <property type="entry name" value="FN3_dom"/>
</dbReference>
<feature type="domain" description="Ig-like" evidence="19">
    <location>
        <begin position="1336"/>
        <end position="1437"/>
    </location>
</feature>
<feature type="domain" description="Fibronectin type-III" evidence="20">
    <location>
        <begin position="1541"/>
        <end position="1649"/>
    </location>
</feature>
<feature type="compositionally biased region" description="Basic and acidic residues" evidence="16">
    <location>
        <begin position="1861"/>
        <end position="1879"/>
    </location>
</feature>
<dbReference type="InterPro" id="IPR000719">
    <property type="entry name" value="Prot_kinase_dom"/>
</dbReference>
<feature type="domain" description="Ig-like" evidence="19">
    <location>
        <begin position="751"/>
        <end position="844"/>
    </location>
</feature>
<feature type="domain" description="Ig-like" evidence="19">
    <location>
        <begin position="382"/>
        <end position="461"/>
    </location>
</feature>
<feature type="domain" description="Ig-like" evidence="19">
    <location>
        <begin position="189"/>
        <end position="266"/>
    </location>
</feature>
<dbReference type="InterPro" id="IPR036179">
    <property type="entry name" value="Ig-like_dom_sf"/>
</dbReference>